<dbReference type="InterPro" id="IPR008003">
    <property type="entry name" value="DUF739"/>
</dbReference>
<name>A0A0V8E2Z7_LACLL</name>
<organism evidence="1 2">
    <name type="scientific">Lactococcus lactis subsp. lactis</name>
    <name type="common">Streptococcus lactis</name>
    <dbReference type="NCBI Taxonomy" id="1360"/>
    <lineage>
        <taxon>Bacteria</taxon>
        <taxon>Bacillati</taxon>
        <taxon>Bacillota</taxon>
        <taxon>Bacilli</taxon>
        <taxon>Lactobacillales</taxon>
        <taxon>Streptococcaceae</taxon>
        <taxon>Lactococcus</taxon>
    </lineage>
</organism>
<reference evidence="2" key="1">
    <citation type="submission" date="2015-10" db="EMBL/GenBank/DDBJ databases">
        <title>Draft Genome Sequences of 11 Lactococcus lactis subspecies cremoris strains.</title>
        <authorList>
            <person name="Wels M."/>
            <person name="Backus L."/>
            <person name="Boekhorst J."/>
            <person name="Dijkstra A."/>
            <person name="Beerthuizen M."/>
            <person name="Kelly W."/>
            <person name="Siezen R."/>
            <person name="Bachmann H."/>
            <person name="Van Hijum S."/>
        </authorList>
    </citation>
    <scope>NUCLEOTIDE SEQUENCE [LARGE SCALE GENOMIC DNA]</scope>
    <source>
        <strain evidence="2">M20</strain>
    </source>
</reference>
<accession>A0A0V8E2Z7</accession>
<gene>
    <name evidence="1" type="ORF">M20_1607</name>
</gene>
<sequence length="74" mass="8504">MSYDYSSLLGKITEKCGTQYNFSIAMGLSERSISLKLNDKVSWKDDEILKAIHVLDIDPKDISKYFFNAKVHDK</sequence>
<dbReference type="RefSeq" id="WP_058211862.1">
    <property type="nucleotide sequence ID" value="NZ_JAHIBR010000006.1"/>
</dbReference>
<evidence type="ECO:0000313" key="2">
    <source>
        <dbReference type="Proteomes" id="UP000053719"/>
    </source>
</evidence>
<dbReference type="EMBL" id="LKLU01000094">
    <property type="protein sequence ID" value="KSU20173.1"/>
    <property type="molecule type" value="Genomic_DNA"/>
</dbReference>
<comment type="caution">
    <text evidence="1">The sequence shown here is derived from an EMBL/GenBank/DDBJ whole genome shotgun (WGS) entry which is preliminary data.</text>
</comment>
<dbReference type="AlphaFoldDB" id="A0A0V8E2Z7"/>
<dbReference type="Pfam" id="PF05339">
    <property type="entry name" value="DUF739"/>
    <property type="match status" value="1"/>
</dbReference>
<proteinExistence type="predicted"/>
<dbReference type="Proteomes" id="UP000053719">
    <property type="component" value="Unassembled WGS sequence"/>
</dbReference>
<evidence type="ECO:0000313" key="1">
    <source>
        <dbReference type="EMBL" id="KSU20173.1"/>
    </source>
</evidence>
<dbReference type="PATRIC" id="fig|1360.114.peg.613"/>
<protein>
    <submittedName>
        <fullName evidence="1">Phage protein</fullName>
    </submittedName>
</protein>